<accession>A0A8C6UZB7</accession>
<dbReference type="Gene3D" id="3.40.850.10">
    <property type="entry name" value="Kinesin motor domain"/>
    <property type="match status" value="1"/>
</dbReference>
<proteinExistence type="inferred from homology"/>
<dbReference type="PROSITE" id="PS50067">
    <property type="entry name" value="KINESIN_MOTOR_2"/>
    <property type="match status" value="1"/>
</dbReference>
<dbReference type="GO" id="GO:0003777">
    <property type="term" value="F:microtubule motor activity"/>
    <property type="evidence" value="ECO:0007669"/>
    <property type="project" value="InterPro"/>
</dbReference>
<dbReference type="GO" id="GO:0005856">
    <property type="term" value="C:cytoskeleton"/>
    <property type="evidence" value="ECO:0007669"/>
    <property type="project" value="UniProtKB-SubCell"/>
</dbReference>
<comment type="similarity">
    <text evidence="5">Belongs to the TRAFAC class myosin-kinesin ATPase superfamily. Kinesin family.</text>
</comment>
<dbReference type="InterPro" id="IPR027640">
    <property type="entry name" value="Kinesin-like_fam"/>
</dbReference>
<dbReference type="InterPro" id="IPR001752">
    <property type="entry name" value="Kinesin_motor_dom"/>
</dbReference>
<evidence type="ECO:0000256" key="3">
    <source>
        <dbReference type="ARBA" id="ARBA00022840"/>
    </source>
</evidence>
<protein>
    <submittedName>
        <fullName evidence="8">Kinesin family member 6</fullName>
    </submittedName>
</protein>
<feature type="binding site" evidence="5">
    <location>
        <begin position="86"/>
        <end position="93"/>
    </location>
    <ligand>
        <name>ATP</name>
        <dbReference type="ChEBI" id="CHEBI:30616"/>
    </ligand>
</feature>
<keyword evidence="6" id="KW-0812">Transmembrane</keyword>
<dbReference type="GO" id="GO:0005524">
    <property type="term" value="F:ATP binding"/>
    <property type="evidence" value="ECO:0007669"/>
    <property type="project" value="UniProtKB-UniRule"/>
</dbReference>
<keyword evidence="9" id="KW-1185">Reference proteome</keyword>
<evidence type="ECO:0000313" key="9">
    <source>
        <dbReference type="Proteomes" id="UP000694523"/>
    </source>
</evidence>
<evidence type="ECO:0000256" key="2">
    <source>
        <dbReference type="ARBA" id="ARBA00022741"/>
    </source>
</evidence>
<keyword evidence="4" id="KW-0963">Cytoplasm</keyword>
<reference evidence="8" key="2">
    <citation type="submission" date="2025-09" db="UniProtKB">
        <authorList>
            <consortium name="Ensembl"/>
        </authorList>
    </citation>
    <scope>IDENTIFICATION</scope>
</reference>
<comment type="subcellular location">
    <subcellularLocation>
        <location evidence="1">Cytoplasm</location>
        <location evidence="1">Cytoskeleton</location>
    </subcellularLocation>
</comment>
<sequence length="613" mass="70208">HCVQVLLCRSKVYSVDNEQQTGPSLEFVVPKDLAQGFINNKKESYRFRFQKIFDQSTKQEEIFENIAKPVAHSVLTGYNGTIFAYGQTGSGKTFTITGGAERYNDRGLVPRILSYLYECFSLETTMVYTTHVSYLEIYNDSGYDLLSSRQKGSGFENLPKVVIMEDPEQNIHLKNLSLLQSVNEEEALNLLFLGETNRMIAETPMNQASTRSHCIFTVHLCRREPGSATVHRSKLHLVDLAGSDRVSKTGLNGQLLTEAKYINVSLHYLEQVIIALSEKNRSHIPYRNSMLTSVLRDSLGGNCMTTMIATVAVERRNIDESISTCRFAQRVSLINNEAVVNEELDPALIAHLKREIQCLKAELSMVTGVQREEQLTEDEKLKLEELLKAFLDDPNPEVSLNLGPDMRKIQHCYSRLKVQTICWIILTSYANSFLSHLKTEVIELKEMLKQRDNEISILYLKPVVPKLFVWVAEWSRLPYRLRLIEHYRFLLTNVLLICIVSYISTLDRLKVLNTEIEHLQLLLKWAKVKQQRDSQKCWSEEASLVQVSNLYFLLSILLLSFFTVFHSTMRDQSTTNITPFSIPLTGDEKADADIRAFVKARERLLQKSSNWSL</sequence>
<evidence type="ECO:0000256" key="6">
    <source>
        <dbReference type="SAM" id="Phobius"/>
    </source>
</evidence>
<evidence type="ECO:0000313" key="8">
    <source>
        <dbReference type="Ensembl" id="ENSNMLP00000043837.1"/>
    </source>
</evidence>
<keyword evidence="3 5" id="KW-0067">ATP-binding</keyword>
<dbReference type="SUPFAM" id="SSF52540">
    <property type="entry name" value="P-loop containing nucleoside triphosphate hydrolases"/>
    <property type="match status" value="1"/>
</dbReference>
<evidence type="ECO:0000259" key="7">
    <source>
        <dbReference type="PROSITE" id="PS50067"/>
    </source>
</evidence>
<dbReference type="GO" id="GO:0008017">
    <property type="term" value="F:microtubule binding"/>
    <property type="evidence" value="ECO:0007669"/>
    <property type="project" value="InterPro"/>
</dbReference>
<evidence type="ECO:0000256" key="1">
    <source>
        <dbReference type="ARBA" id="ARBA00004245"/>
    </source>
</evidence>
<reference evidence="8" key="1">
    <citation type="submission" date="2025-08" db="UniProtKB">
        <authorList>
            <consortium name="Ensembl"/>
        </authorList>
    </citation>
    <scope>IDENTIFICATION</scope>
</reference>
<dbReference type="PRINTS" id="PR00380">
    <property type="entry name" value="KINESINHEAVY"/>
</dbReference>
<dbReference type="Proteomes" id="UP000694523">
    <property type="component" value="Unplaced"/>
</dbReference>
<dbReference type="Pfam" id="PF00225">
    <property type="entry name" value="Kinesin"/>
    <property type="match status" value="1"/>
</dbReference>
<name>A0A8C6UZB7_9GOBI</name>
<dbReference type="InterPro" id="IPR027417">
    <property type="entry name" value="P-loop_NTPase"/>
</dbReference>
<keyword evidence="5" id="KW-0505">Motor protein</keyword>
<keyword evidence="6" id="KW-1133">Transmembrane helix</keyword>
<keyword evidence="4" id="KW-0206">Cytoskeleton</keyword>
<dbReference type="PANTHER" id="PTHR47968:SF67">
    <property type="entry name" value="KINESIN MOTOR DOMAIN-CONTAINING PROTEIN"/>
    <property type="match status" value="1"/>
</dbReference>
<dbReference type="Ensembl" id="ENSNMLT00000048667.1">
    <property type="protein sequence ID" value="ENSNMLP00000043837.1"/>
    <property type="gene ID" value="ENSNMLG00000026573.1"/>
</dbReference>
<dbReference type="PANTHER" id="PTHR47968">
    <property type="entry name" value="CENTROMERE PROTEIN E"/>
    <property type="match status" value="1"/>
</dbReference>
<dbReference type="SMART" id="SM00129">
    <property type="entry name" value="KISc"/>
    <property type="match status" value="1"/>
</dbReference>
<feature type="transmembrane region" description="Helical" evidence="6">
    <location>
        <begin position="486"/>
        <end position="504"/>
    </location>
</feature>
<organism evidence="8 9">
    <name type="scientific">Neogobius melanostomus</name>
    <name type="common">round goby</name>
    <dbReference type="NCBI Taxonomy" id="47308"/>
    <lineage>
        <taxon>Eukaryota</taxon>
        <taxon>Metazoa</taxon>
        <taxon>Chordata</taxon>
        <taxon>Craniata</taxon>
        <taxon>Vertebrata</taxon>
        <taxon>Euteleostomi</taxon>
        <taxon>Actinopterygii</taxon>
        <taxon>Neopterygii</taxon>
        <taxon>Teleostei</taxon>
        <taxon>Neoteleostei</taxon>
        <taxon>Acanthomorphata</taxon>
        <taxon>Gobiaria</taxon>
        <taxon>Gobiiformes</taxon>
        <taxon>Gobioidei</taxon>
        <taxon>Gobiidae</taxon>
        <taxon>Benthophilinae</taxon>
        <taxon>Neogobiini</taxon>
        <taxon>Neogobius</taxon>
    </lineage>
</organism>
<keyword evidence="6" id="KW-0472">Membrane</keyword>
<feature type="domain" description="Kinesin motor" evidence="7">
    <location>
        <begin position="1"/>
        <end position="334"/>
    </location>
</feature>
<dbReference type="InterPro" id="IPR036961">
    <property type="entry name" value="Kinesin_motor_dom_sf"/>
</dbReference>
<keyword evidence="2 5" id="KW-0547">Nucleotide-binding</keyword>
<dbReference type="AlphaFoldDB" id="A0A8C6UZB7"/>
<feature type="transmembrane region" description="Helical" evidence="6">
    <location>
        <begin position="548"/>
        <end position="565"/>
    </location>
</feature>
<evidence type="ECO:0000256" key="5">
    <source>
        <dbReference type="PROSITE-ProRule" id="PRU00283"/>
    </source>
</evidence>
<evidence type="ECO:0000256" key="4">
    <source>
        <dbReference type="ARBA" id="ARBA00023212"/>
    </source>
</evidence>
<dbReference type="GO" id="GO:0007018">
    <property type="term" value="P:microtubule-based movement"/>
    <property type="evidence" value="ECO:0007669"/>
    <property type="project" value="InterPro"/>
</dbReference>